<proteinExistence type="predicted"/>
<gene>
    <name evidence="1" type="primary">WBGene00093374</name>
</gene>
<accession>A0A2A6B2U2</accession>
<evidence type="ECO:0000313" key="1">
    <source>
        <dbReference type="EnsemblMetazoa" id="PPA03820.1"/>
    </source>
</evidence>
<sequence>MITRQILFLLLSLRSYSALLFDKNDTWNNLYYPAYLPAIPSRYDRFNEALLGPYNAYEQPLHALMGNTIFAINVDIFKLWDSLEPHYKSAVYNGVLCDVTDQLEGKIMEIRVGNRNWRLLSEEREKEERYAKDPLIGIDCEASPDHCFCSEKKILLYCLALRMRQLVNDLKVTKKMCKSEVLSFIYPALFSYDVLSHGAGLRIGNSIAEKMKGTNISAVDSYFETIATGEYTRYSDRVLHRAYCNAGGTSSIGTMMKHIYASDGFFWRSETYFRAIYNEVKTGCKDPHFKRTKYGQCLCAFEHGINYCIMHVLGQYFFEIGYLDCGDARSFIIEKKPTELEWLEFTSHSDDQDPDEDNDVTNTHILQMQIDDFSLNNTVTPNETLQMSTEDVSPNDALQCCTMSAAVISLCYVMLH</sequence>
<name>A0A2A6B2U2_PRIPA</name>
<organism evidence="1 2">
    <name type="scientific">Pristionchus pacificus</name>
    <name type="common">Parasitic nematode worm</name>
    <dbReference type="NCBI Taxonomy" id="54126"/>
    <lineage>
        <taxon>Eukaryota</taxon>
        <taxon>Metazoa</taxon>
        <taxon>Ecdysozoa</taxon>
        <taxon>Nematoda</taxon>
        <taxon>Chromadorea</taxon>
        <taxon>Rhabditida</taxon>
        <taxon>Rhabditina</taxon>
        <taxon>Diplogasteromorpha</taxon>
        <taxon>Diplogasteroidea</taxon>
        <taxon>Neodiplogasteridae</taxon>
        <taxon>Pristionchus</taxon>
    </lineage>
</organism>
<protein>
    <submittedName>
        <fullName evidence="1">Uncharacterized protein</fullName>
    </submittedName>
</protein>
<keyword evidence="2" id="KW-1185">Reference proteome</keyword>
<accession>A0A8R1U4I8</accession>
<dbReference type="EnsemblMetazoa" id="PPA03820.1">
    <property type="protein sequence ID" value="PPA03820.1"/>
    <property type="gene ID" value="WBGene00093374"/>
</dbReference>
<dbReference type="Proteomes" id="UP000005239">
    <property type="component" value="Unassembled WGS sequence"/>
</dbReference>
<reference evidence="1" key="2">
    <citation type="submission" date="2022-06" db="UniProtKB">
        <authorList>
            <consortium name="EnsemblMetazoa"/>
        </authorList>
    </citation>
    <scope>IDENTIFICATION</scope>
    <source>
        <strain evidence="1">PS312</strain>
    </source>
</reference>
<reference evidence="2" key="1">
    <citation type="journal article" date="2008" name="Nat. Genet.">
        <title>The Pristionchus pacificus genome provides a unique perspective on nematode lifestyle and parasitism.</title>
        <authorList>
            <person name="Dieterich C."/>
            <person name="Clifton S.W."/>
            <person name="Schuster L.N."/>
            <person name="Chinwalla A."/>
            <person name="Delehaunty K."/>
            <person name="Dinkelacker I."/>
            <person name="Fulton L."/>
            <person name="Fulton R."/>
            <person name="Godfrey J."/>
            <person name="Minx P."/>
            <person name="Mitreva M."/>
            <person name="Roeseler W."/>
            <person name="Tian H."/>
            <person name="Witte H."/>
            <person name="Yang S.P."/>
            <person name="Wilson R.K."/>
            <person name="Sommer R.J."/>
        </authorList>
    </citation>
    <scope>NUCLEOTIDE SEQUENCE [LARGE SCALE GENOMIC DNA]</scope>
    <source>
        <strain evidence="2">PS312</strain>
    </source>
</reference>
<dbReference type="AlphaFoldDB" id="A0A2A6B2U2"/>
<evidence type="ECO:0000313" key="2">
    <source>
        <dbReference type="Proteomes" id="UP000005239"/>
    </source>
</evidence>